<evidence type="ECO:0000256" key="5">
    <source>
        <dbReference type="ARBA" id="ARBA00023136"/>
    </source>
</evidence>
<feature type="transmembrane region" description="Helical" evidence="6">
    <location>
        <begin position="75"/>
        <end position="95"/>
    </location>
</feature>
<proteinExistence type="predicted"/>
<feature type="transmembrane region" description="Helical" evidence="6">
    <location>
        <begin position="251"/>
        <end position="271"/>
    </location>
</feature>
<dbReference type="EMBL" id="CAFBMF010000043">
    <property type="protein sequence ID" value="CAB4899226.1"/>
    <property type="molecule type" value="Genomic_DNA"/>
</dbReference>
<evidence type="ECO:0000256" key="3">
    <source>
        <dbReference type="ARBA" id="ARBA00022692"/>
    </source>
</evidence>
<evidence type="ECO:0000313" key="12">
    <source>
        <dbReference type="EMBL" id="CAB4899226.1"/>
    </source>
</evidence>
<dbReference type="AlphaFoldDB" id="A0A6J6VCC2"/>
<dbReference type="InterPro" id="IPR018076">
    <property type="entry name" value="T2SS_GspF_dom"/>
</dbReference>
<comment type="subcellular location">
    <subcellularLocation>
        <location evidence="1">Cell membrane</location>
        <topology evidence="1">Multi-pass membrane protein</topology>
    </subcellularLocation>
</comment>
<evidence type="ECO:0000313" key="10">
    <source>
        <dbReference type="EMBL" id="CAB4812210.1"/>
    </source>
</evidence>
<accession>A0A6J6VCC2</accession>
<evidence type="ECO:0000259" key="7">
    <source>
        <dbReference type="Pfam" id="PF00482"/>
    </source>
</evidence>
<evidence type="ECO:0000256" key="1">
    <source>
        <dbReference type="ARBA" id="ARBA00004651"/>
    </source>
</evidence>
<evidence type="ECO:0000256" key="6">
    <source>
        <dbReference type="SAM" id="Phobius"/>
    </source>
</evidence>
<name>A0A6J6VCC2_9ZZZZ</name>
<reference evidence="9" key="1">
    <citation type="submission" date="2020-05" db="EMBL/GenBank/DDBJ databases">
        <authorList>
            <person name="Chiriac C."/>
            <person name="Salcher M."/>
            <person name="Ghai R."/>
            <person name="Kavagutti S V."/>
        </authorList>
    </citation>
    <scope>NUCLEOTIDE SEQUENCE</scope>
</reference>
<sequence>MILWGLFAGVGCVLIRKSLRRPVLATVLSKYGHGTIATNTRYESFRQTIEHRFAVSPTDLAVCGSSSAKITTERLMCAAVCAAIPLVMIVMTTIGGSPLPLPLLLSTSLALSAVGFMLPVLQLRSRAKVKRREFRTSLSAYLDLVSIMLAGGAGIESALVAASRVGDGPTFRLIADSLDVARATRRSPWEILANEGERIGIDELPELAATVKLGGEQGARMTASLVAKASSMREKQLAEVEADANAATERMGLPMVLLFMGFLVLLGYPAMQMISTGFGS</sequence>
<organism evidence="9">
    <name type="scientific">freshwater metagenome</name>
    <dbReference type="NCBI Taxonomy" id="449393"/>
    <lineage>
        <taxon>unclassified sequences</taxon>
        <taxon>metagenomes</taxon>
        <taxon>ecological metagenomes</taxon>
    </lineage>
</organism>
<dbReference type="EMBL" id="CAEZZP010000035">
    <property type="protein sequence ID" value="CAB4769770.1"/>
    <property type="molecule type" value="Genomic_DNA"/>
</dbReference>
<dbReference type="EMBL" id="CAFAAL010000132">
    <property type="protein sequence ID" value="CAB4812210.1"/>
    <property type="molecule type" value="Genomic_DNA"/>
</dbReference>
<feature type="domain" description="Type II secretion system protein GspF" evidence="7">
    <location>
        <begin position="142"/>
        <end position="269"/>
    </location>
</feature>
<dbReference type="EMBL" id="CAEZYH010000047">
    <property type="protein sequence ID" value="CAB4722333.1"/>
    <property type="molecule type" value="Genomic_DNA"/>
</dbReference>
<keyword evidence="2" id="KW-1003">Cell membrane</keyword>
<keyword evidence="5 6" id="KW-0472">Membrane</keyword>
<feature type="transmembrane region" description="Helical" evidence="6">
    <location>
        <begin position="101"/>
        <end position="121"/>
    </location>
</feature>
<dbReference type="PANTHER" id="PTHR35007:SF1">
    <property type="entry name" value="PILUS ASSEMBLY PROTEIN"/>
    <property type="match status" value="1"/>
</dbReference>
<dbReference type="Pfam" id="PF00482">
    <property type="entry name" value="T2SSF"/>
    <property type="match status" value="1"/>
</dbReference>
<evidence type="ECO:0000313" key="11">
    <source>
        <dbReference type="EMBL" id="CAB4871763.1"/>
    </source>
</evidence>
<evidence type="ECO:0000256" key="2">
    <source>
        <dbReference type="ARBA" id="ARBA00022475"/>
    </source>
</evidence>
<dbReference type="EMBL" id="CAFBLJ010000049">
    <property type="protein sequence ID" value="CAB4871763.1"/>
    <property type="molecule type" value="Genomic_DNA"/>
</dbReference>
<dbReference type="PANTHER" id="PTHR35007">
    <property type="entry name" value="INTEGRAL MEMBRANE PROTEIN-RELATED"/>
    <property type="match status" value="1"/>
</dbReference>
<gene>
    <name evidence="8" type="ORF">UFOPK2658_01129</name>
    <name evidence="9" type="ORF">UFOPK2880_00744</name>
    <name evidence="10" type="ORF">UFOPK3004_01318</name>
    <name evidence="11" type="ORF">UFOPK3304_01046</name>
    <name evidence="12" type="ORF">UFOPK3494_00847</name>
    <name evidence="13" type="ORF">UFOPK4134_00520</name>
</gene>
<evidence type="ECO:0000313" key="8">
    <source>
        <dbReference type="EMBL" id="CAB4722333.1"/>
    </source>
</evidence>
<keyword evidence="4 6" id="KW-1133">Transmembrane helix</keyword>
<dbReference type="GO" id="GO:0005886">
    <property type="term" value="C:plasma membrane"/>
    <property type="evidence" value="ECO:0007669"/>
    <property type="project" value="UniProtKB-SubCell"/>
</dbReference>
<evidence type="ECO:0000313" key="13">
    <source>
        <dbReference type="EMBL" id="CAB5025244.1"/>
    </source>
</evidence>
<dbReference type="EMBL" id="CAFBPS010000024">
    <property type="protein sequence ID" value="CAB5025244.1"/>
    <property type="molecule type" value="Genomic_DNA"/>
</dbReference>
<evidence type="ECO:0000313" key="9">
    <source>
        <dbReference type="EMBL" id="CAB4769770.1"/>
    </source>
</evidence>
<keyword evidence="3 6" id="KW-0812">Transmembrane</keyword>
<evidence type="ECO:0000256" key="4">
    <source>
        <dbReference type="ARBA" id="ARBA00022989"/>
    </source>
</evidence>
<protein>
    <submittedName>
        <fullName evidence="9">Unannotated protein</fullName>
    </submittedName>
</protein>